<dbReference type="Proteomes" id="UP001500889">
    <property type="component" value="Chromosome A"/>
</dbReference>
<feature type="region of interest" description="Disordered" evidence="1">
    <location>
        <begin position="518"/>
        <end position="597"/>
    </location>
</feature>
<feature type="region of interest" description="Disordered" evidence="1">
    <location>
        <begin position="259"/>
        <end position="361"/>
    </location>
</feature>
<protein>
    <recommendedName>
        <fullName evidence="2">Myb/SANT-like DNA-binding domain-containing protein</fullName>
    </recommendedName>
</protein>
<feature type="compositionally biased region" description="Low complexity" evidence="1">
    <location>
        <begin position="518"/>
        <end position="531"/>
    </location>
</feature>
<sequence>METKNPPPVTTSNYHHQRAPRTPESYFNVPESVALLNIVKSERIQSAFQSNRKNHASVWEMVAEVLNRFSARKRTAKQCCNRYENLKKIYTQLKKNPERHVRRNWPYMFLFKEIEEQRGECWGSNGKRLALISKNHNELSYYQRRRQAAELGVLLNKDNLTPHQHSLLQSLSQSHAHSTDSSQSGASKLERFLPNHFVEAQLNDVPCPGNGNGLTVGLPAGVYDDNPNPLQLQVAGAVAAAAAAAAVAAQKRSHELHLSNGGCVQLPPDEDEDDEPQNAAFKDHHHHGHSLGHGHGLGHGLNLGHGLSHVHGHGHGHLDDSAETPDYEKDCNGALNLHHQNNNNNNHNDNNISMKSEPLSEGEFNPDDIQLMQTNYNGTQNYYSPGIDQNILHPDVIVDTDNLSDCSSSTSLKKSKRKLSTSTDGDSTNYELIEYLKRREKRDEELLKRMDAREERFMNLLERTVVAIETLAAGRTSVRETQLVVDVSAAGVISQPISQAQAAAPAATPATTASAAAATQTAEAASPASSTHLIAKPTEQSSPVLPVMTSPSHRSRSRSPTLEREEPSSAAVVVVPDEPAIDAQPEALPAVAESTDA</sequence>
<proteinExistence type="predicted"/>
<gene>
    <name evidence="3" type="ORF">DMAD_00500</name>
</gene>
<feature type="compositionally biased region" description="Low complexity" evidence="1">
    <location>
        <begin position="336"/>
        <end position="351"/>
    </location>
</feature>
<accession>A0AAU9FXK2</accession>
<feature type="compositionally biased region" description="Basic and acidic residues" evidence="1">
    <location>
        <begin position="316"/>
        <end position="331"/>
    </location>
</feature>
<organism evidence="3 4">
    <name type="scientific">Drosophila madeirensis</name>
    <name type="common">Fruit fly</name>
    <dbReference type="NCBI Taxonomy" id="30013"/>
    <lineage>
        <taxon>Eukaryota</taxon>
        <taxon>Metazoa</taxon>
        <taxon>Ecdysozoa</taxon>
        <taxon>Arthropoda</taxon>
        <taxon>Hexapoda</taxon>
        <taxon>Insecta</taxon>
        <taxon>Pterygota</taxon>
        <taxon>Neoptera</taxon>
        <taxon>Endopterygota</taxon>
        <taxon>Diptera</taxon>
        <taxon>Brachycera</taxon>
        <taxon>Muscomorpha</taxon>
        <taxon>Ephydroidea</taxon>
        <taxon>Drosophilidae</taxon>
        <taxon>Drosophila</taxon>
        <taxon>Sophophora</taxon>
    </lineage>
</organism>
<evidence type="ECO:0000313" key="3">
    <source>
        <dbReference type="EMBL" id="BFG00529.1"/>
    </source>
</evidence>
<dbReference type="AlphaFoldDB" id="A0AAU9FXK2"/>
<dbReference type="Gene3D" id="1.10.10.60">
    <property type="entry name" value="Homeodomain-like"/>
    <property type="match status" value="1"/>
</dbReference>
<dbReference type="InterPro" id="IPR044822">
    <property type="entry name" value="Myb_DNA-bind_4"/>
</dbReference>
<feature type="compositionally biased region" description="Gly residues" evidence="1">
    <location>
        <begin position="293"/>
        <end position="303"/>
    </location>
</feature>
<feature type="compositionally biased region" description="Low complexity" evidence="1">
    <location>
        <begin position="403"/>
        <end position="412"/>
    </location>
</feature>
<reference evidence="3 4" key="1">
    <citation type="submission" date="2024-02" db="EMBL/GenBank/DDBJ databases">
        <title>A chromosome-level genome assembly of Drosophila madeirensis, a fruit fly species endemic to Madeira island.</title>
        <authorList>
            <person name="Tomihara K."/>
            <person name="Llopart A."/>
            <person name="Yamamoto D."/>
        </authorList>
    </citation>
    <scope>NUCLEOTIDE SEQUENCE [LARGE SCALE GENOMIC DNA]</scope>
    <source>
        <strain evidence="3 4">RF1</strain>
    </source>
</reference>
<evidence type="ECO:0000256" key="1">
    <source>
        <dbReference type="SAM" id="MobiDB-lite"/>
    </source>
</evidence>
<dbReference type="EMBL" id="AP029266">
    <property type="protein sequence ID" value="BFG00529.1"/>
    <property type="molecule type" value="Genomic_DNA"/>
</dbReference>
<feature type="domain" description="Myb/SANT-like DNA-binding" evidence="2">
    <location>
        <begin position="26"/>
        <end position="116"/>
    </location>
</feature>
<feature type="region of interest" description="Disordered" evidence="1">
    <location>
        <begin position="167"/>
        <end position="186"/>
    </location>
</feature>
<name>A0AAU9FXK2_DROMD</name>
<feature type="region of interest" description="Disordered" evidence="1">
    <location>
        <begin position="1"/>
        <end position="24"/>
    </location>
</feature>
<dbReference type="Pfam" id="PF13837">
    <property type="entry name" value="Myb_DNA-bind_4"/>
    <property type="match status" value="1"/>
</dbReference>
<feature type="compositionally biased region" description="Basic residues" evidence="1">
    <location>
        <begin position="283"/>
        <end position="292"/>
    </location>
</feature>
<feature type="region of interest" description="Disordered" evidence="1">
    <location>
        <begin position="403"/>
        <end position="425"/>
    </location>
</feature>
<evidence type="ECO:0000313" key="4">
    <source>
        <dbReference type="Proteomes" id="UP001500889"/>
    </source>
</evidence>
<evidence type="ECO:0000259" key="2">
    <source>
        <dbReference type="Pfam" id="PF13837"/>
    </source>
</evidence>
<keyword evidence="4" id="KW-1185">Reference proteome</keyword>